<keyword evidence="8" id="KW-1185">Reference proteome</keyword>
<gene>
    <name evidence="7" type="ORF">P0O15_09740</name>
</gene>
<keyword evidence="4 5" id="KW-0472">Membrane</keyword>
<protein>
    <submittedName>
        <fullName evidence="7">ABC transporter permease</fullName>
    </submittedName>
</protein>
<feature type="domain" description="ABC-2 type transporter transmembrane" evidence="6">
    <location>
        <begin position="2"/>
        <end position="82"/>
    </location>
</feature>
<feature type="transmembrane region" description="Helical" evidence="5">
    <location>
        <begin position="65"/>
        <end position="84"/>
    </location>
</feature>
<keyword evidence="3 5" id="KW-1133">Transmembrane helix</keyword>
<comment type="subcellular location">
    <subcellularLocation>
        <location evidence="1">Membrane</location>
        <topology evidence="1">Multi-pass membrane protein</topology>
    </subcellularLocation>
</comment>
<feature type="transmembrane region" description="Helical" evidence="5">
    <location>
        <begin position="40"/>
        <end position="59"/>
    </location>
</feature>
<evidence type="ECO:0000256" key="4">
    <source>
        <dbReference type="ARBA" id="ARBA00023136"/>
    </source>
</evidence>
<keyword evidence="2 5" id="KW-0812">Transmembrane</keyword>
<dbReference type="Pfam" id="PF01061">
    <property type="entry name" value="ABC2_membrane"/>
    <property type="match status" value="1"/>
</dbReference>
<reference evidence="7 8" key="1">
    <citation type="submission" date="2023-03" db="EMBL/GenBank/DDBJ databases">
        <title>WGS of Methanotrichaceae archaeon Mx.</title>
        <authorList>
            <person name="Sorokin D.Y."/>
            <person name="Merkel A.Y."/>
        </authorList>
    </citation>
    <scope>NUCLEOTIDE SEQUENCE [LARGE SCALE GENOMIC DNA]</scope>
    <source>
        <strain evidence="7 8">Mx</strain>
    </source>
</reference>
<evidence type="ECO:0000259" key="6">
    <source>
        <dbReference type="Pfam" id="PF01061"/>
    </source>
</evidence>
<organism evidence="7 8">
    <name type="scientific">Candidatus Methanocrinis natronophilus</name>
    <dbReference type="NCBI Taxonomy" id="3033396"/>
    <lineage>
        <taxon>Archaea</taxon>
        <taxon>Methanobacteriati</taxon>
        <taxon>Methanobacteriota</taxon>
        <taxon>Stenosarchaea group</taxon>
        <taxon>Methanomicrobia</taxon>
        <taxon>Methanotrichales</taxon>
        <taxon>Methanotrichaceae</taxon>
        <taxon>Methanocrinis</taxon>
    </lineage>
</organism>
<sequence>MYGLTIFWERETGILKRLLVAPASRPATFVGRSVASGVRAVVQAMIIFPVAILLGVKFILNPVYITAAILVFYNAAFAVASVSFKKIIE</sequence>
<dbReference type="EMBL" id="JARFPK010000040">
    <property type="protein sequence ID" value="MDF0591439.1"/>
    <property type="molecule type" value="Genomic_DNA"/>
</dbReference>
<accession>A0ABT5X9Q5</accession>
<comment type="caution">
    <text evidence="7">The sequence shown here is derived from an EMBL/GenBank/DDBJ whole genome shotgun (WGS) entry which is preliminary data.</text>
</comment>
<name>A0ABT5X9Q5_9EURY</name>
<proteinExistence type="predicted"/>
<dbReference type="Proteomes" id="UP001220010">
    <property type="component" value="Unassembled WGS sequence"/>
</dbReference>
<evidence type="ECO:0000256" key="2">
    <source>
        <dbReference type="ARBA" id="ARBA00022692"/>
    </source>
</evidence>
<evidence type="ECO:0000313" key="8">
    <source>
        <dbReference type="Proteomes" id="UP001220010"/>
    </source>
</evidence>
<evidence type="ECO:0000256" key="1">
    <source>
        <dbReference type="ARBA" id="ARBA00004141"/>
    </source>
</evidence>
<evidence type="ECO:0000256" key="3">
    <source>
        <dbReference type="ARBA" id="ARBA00022989"/>
    </source>
</evidence>
<dbReference type="RefSeq" id="WP_316967170.1">
    <property type="nucleotide sequence ID" value="NZ_JARFPK010000040.1"/>
</dbReference>
<dbReference type="InterPro" id="IPR013525">
    <property type="entry name" value="ABC2_TM"/>
</dbReference>
<evidence type="ECO:0000256" key="5">
    <source>
        <dbReference type="SAM" id="Phobius"/>
    </source>
</evidence>
<evidence type="ECO:0000313" key="7">
    <source>
        <dbReference type="EMBL" id="MDF0591439.1"/>
    </source>
</evidence>